<dbReference type="Proteomes" id="UP000515135">
    <property type="component" value="Unplaced"/>
</dbReference>
<sequence>MGRKLRHLLIFLLIILKEPNMPEADCSSVVVTSGLDHEYEDVDQHNQTRQGRSRAITESNRKIPPVITRRDSDHQYEDVDRHNQTGQGQCQAITESNTTAVVVTSGLDHEYEDVDKHNQTRQGQSRAITESNIKTEAVVTSGHDHQYENMKQHKQTKPNALNKNADSWDSKSVKTPPEDPNTTEITSGHDQTEQGQSQATTQSLDFKDLSHDALLAALQTNHMYVGVKTTEKEPKPTEITSGHDQTEQEVMV</sequence>
<dbReference type="OrthoDB" id="10195530at2759"/>
<gene>
    <name evidence="4" type="primary">LOC109472236</name>
</gene>
<keyword evidence="3" id="KW-1185">Reference proteome</keyword>
<accession>A0A6P4YSX5</accession>
<feature type="region of interest" description="Disordered" evidence="1">
    <location>
        <begin position="149"/>
        <end position="201"/>
    </location>
</feature>
<dbReference type="KEGG" id="bbel:109472236"/>
<protein>
    <submittedName>
        <fullName evidence="4">Uncharacterized protein LOC109472236</fullName>
    </submittedName>
</protein>
<feature type="region of interest" description="Disordered" evidence="1">
    <location>
        <begin position="111"/>
        <end position="132"/>
    </location>
</feature>
<proteinExistence type="predicted"/>
<feature type="region of interest" description="Disordered" evidence="1">
    <location>
        <begin position="230"/>
        <end position="252"/>
    </location>
</feature>
<dbReference type="RefSeq" id="XP_019627468.1">
    <property type="nucleotide sequence ID" value="XM_019771909.1"/>
</dbReference>
<evidence type="ECO:0000313" key="4">
    <source>
        <dbReference type="RefSeq" id="XP_019627468.1"/>
    </source>
</evidence>
<evidence type="ECO:0000313" key="3">
    <source>
        <dbReference type="Proteomes" id="UP000515135"/>
    </source>
</evidence>
<keyword evidence="2" id="KW-0732">Signal</keyword>
<organism evidence="3 4">
    <name type="scientific">Branchiostoma belcheri</name>
    <name type="common">Amphioxus</name>
    <dbReference type="NCBI Taxonomy" id="7741"/>
    <lineage>
        <taxon>Eukaryota</taxon>
        <taxon>Metazoa</taxon>
        <taxon>Chordata</taxon>
        <taxon>Cephalochordata</taxon>
        <taxon>Leptocardii</taxon>
        <taxon>Amphioxiformes</taxon>
        <taxon>Branchiostomatidae</taxon>
        <taxon>Branchiostoma</taxon>
    </lineage>
</organism>
<dbReference type="GeneID" id="109472236"/>
<evidence type="ECO:0000256" key="2">
    <source>
        <dbReference type="SAM" id="SignalP"/>
    </source>
</evidence>
<feature type="compositionally biased region" description="Polar residues" evidence="1">
    <location>
        <begin position="120"/>
        <end position="132"/>
    </location>
</feature>
<name>A0A6P4YSX5_BRABE</name>
<evidence type="ECO:0000256" key="1">
    <source>
        <dbReference type="SAM" id="MobiDB-lite"/>
    </source>
</evidence>
<reference evidence="4" key="1">
    <citation type="submission" date="2025-08" db="UniProtKB">
        <authorList>
            <consortium name="RefSeq"/>
        </authorList>
    </citation>
    <scope>IDENTIFICATION</scope>
    <source>
        <tissue evidence="4">Gonad</tissue>
    </source>
</reference>
<feature type="signal peptide" evidence="2">
    <location>
        <begin position="1"/>
        <end position="24"/>
    </location>
</feature>
<feature type="compositionally biased region" description="Polar residues" evidence="1">
    <location>
        <begin position="180"/>
        <end position="201"/>
    </location>
</feature>
<feature type="chain" id="PRO_5027962054" evidence="2">
    <location>
        <begin position="25"/>
        <end position="252"/>
    </location>
</feature>
<dbReference type="AlphaFoldDB" id="A0A6P4YSX5"/>